<reference evidence="1" key="1">
    <citation type="submission" date="2023-07" db="EMBL/GenBank/DDBJ databases">
        <authorList>
            <person name="Kim M.K."/>
        </authorList>
    </citation>
    <scope>NUCLEOTIDE SEQUENCE</scope>
    <source>
        <strain evidence="1">M29</strain>
    </source>
</reference>
<gene>
    <name evidence="1" type="ORF">Q5H92_09835</name>
</gene>
<evidence type="ECO:0000313" key="1">
    <source>
        <dbReference type="EMBL" id="MDO7846656.1"/>
    </source>
</evidence>
<dbReference type="RefSeq" id="WP_305011339.1">
    <property type="nucleotide sequence ID" value="NZ_JAUQSX010000004.1"/>
</dbReference>
<name>A0ABT9A9Z1_9BACT</name>
<accession>A0ABT9A9Z1</accession>
<keyword evidence="2" id="KW-1185">Reference proteome</keyword>
<sequence length="98" mass="10434">MTKPDLRSVADEALDALLRQLPRQSQARPRPFFYGRVQARLVDAEASTARPLLPDWLRRPAFAALLGALVLSLSGDCAAGGAAATGPASYQAPHLPAR</sequence>
<dbReference type="EMBL" id="JAUQSX010000004">
    <property type="protein sequence ID" value="MDO7846656.1"/>
    <property type="molecule type" value="Genomic_DNA"/>
</dbReference>
<protein>
    <submittedName>
        <fullName evidence="1">Uncharacterized protein</fullName>
    </submittedName>
</protein>
<organism evidence="1 2">
    <name type="scientific">Hymenobacter mellowenesis</name>
    <dbReference type="NCBI Taxonomy" id="3063995"/>
    <lineage>
        <taxon>Bacteria</taxon>
        <taxon>Pseudomonadati</taxon>
        <taxon>Bacteroidota</taxon>
        <taxon>Cytophagia</taxon>
        <taxon>Cytophagales</taxon>
        <taxon>Hymenobacteraceae</taxon>
        <taxon>Hymenobacter</taxon>
    </lineage>
</organism>
<dbReference type="Proteomes" id="UP001167796">
    <property type="component" value="Unassembled WGS sequence"/>
</dbReference>
<proteinExistence type="predicted"/>
<evidence type="ECO:0000313" key="2">
    <source>
        <dbReference type="Proteomes" id="UP001167796"/>
    </source>
</evidence>
<comment type="caution">
    <text evidence="1">The sequence shown here is derived from an EMBL/GenBank/DDBJ whole genome shotgun (WGS) entry which is preliminary data.</text>
</comment>